<proteinExistence type="predicted"/>
<evidence type="ECO:0000313" key="2">
    <source>
        <dbReference type="EMBL" id="CAG5085356.1"/>
    </source>
</evidence>
<feature type="chain" id="PRO_5036895660" description="PorV/PorQ family protein" evidence="1">
    <location>
        <begin position="26"/>
        <end position="357"/>
    </location>
</feature>
<name>A0A916JPQ1_9FLAO</name>
<dbReference type="EMBL" id="OU015584">
    <property type="protein sequence ID" value="CAG5085356.1"/>
    <property type="molecule type" value="Genomic_DNA"/>
</dbReference>
<dbReference type="KEGG" id="ptan:CRYO30217_02736"/>
<evidence type="ECO:0008006" key="4">
    <source>
        <dbReference type="Google" id="ProtNLM"/>
    </source>
</evidence>
<dbReference type="AlphaFoldDB" id="A0A916JPQ1"/>
<dbReference type="SUPFAM" id="SSF56935">
    <property type="entry name" value="Porins"/>
    <property type="match status" value="1"/>
</dbReference>
<dbReference type="NCBIfam" id="NF033709">
    <property type="entry name" value="PorV_fam"/>
    <property type="match status" value="1"/>
</dbReference>
<sequence>MVLNKNILVGLLLSGSMLCSLSGQAGNEDRAGSAGSTELNINPWARSAGWGMAGMSSMNGLESMFSNMAGLAYTKGTEIAFCRSNWLGQASGIGLNAFGFAQKLGETGALGISLSSFNYGDIQITTTELPEGGLGTYSPSSMNIALGYAKKFSPTISGGLSVKVISTQMTNVRTQGVALDAGIRYVTGENEQIKFGISLRNVGPPMSFKGDGLAIEMQNLDTELLLTTEQRAASYELPSQLNIGASYDFIFSEKSTLVAALTYTSNSFTRDQWRLGVEYKLKSEKVHFILRGGYVYESDIFSADNRATALTGPAGGLSVDFPVGENGTAIGLDYAVRTSALGFIHTVGAKINIGGGE</sequence>
<evidence type="ECO:0000256" key="1">
    <source>
        <dbReference type="SAM" id="SignalP"/>
    </source>
</evidence>
<evidence type="ECO:0000313" key="3">
    <source>
        <dbReference type="Proteomes" id="UP000683507"/>
    </source>
</evidence>
<accession>A0A916JPQ1</accession>
<dbReference type="RefSeq" id="WP_258542943.1">
    <property type="nucleotide sequence ID" value="NZ_OU015584.1"/>
</dbReference>
<gene>
    <name evidence="2" type="ORF">CRYO30217_02736</name>
</gene>
<organism evidence="2 3">
    <name type="scientific">Parvicella tangerina</name>
    <dbReference type="NCBI Taxonomy" id="2829795"/>
    <lineage>
        <taxon>Bacteria</taxon>
        <taxon>Pseudomonadati</taxon>
        <taxon>Bacteroidota</taxon>
        <taxon>Flavobacteriia</taxon>
        <taxon>Flavobacteriales</taxon>
        <taxon>Parvicellaceae</taxon>
        <taxon>Parvicella</taxon>
    </lineage>
</organism>
<keyword evidence="1" id="KW-0732">Signal</keyword>
<dbReference type="Gene3D" id="2.40.160.60">
    <property type="entry name" value="Outer membrane protein transport protein (OMPP1/FadL/TodX)"/>
    <property type="match status" value="1"/>
</dbReference>
<keyword evidence="3" id="KW-1185">Reference proteome</keyword>
<feature type="signal peptide" evidence="1">
    <location>
        <begin position="1"/>
        <end position="25"/>
    </location>
</feature>
<protein>
    <recommendedName>
        <fullName evidence="4">PorV/PorQ family protein</fullName>
    </recommendedName>
</protein>
<reference evidence="2" key="1">
    <citation type="submission" date="2021-04" db="EMBL/GenBank/DDBJ databases">
        <authorList>
            <person name="Rodrigo-Torres L."/>
            <person name="Arahal R. D."/>
            <person name="Lucena T."/>
        </authorList>
    </citation>
    <scope>NUCLEOTIDE SEQUENCE</scope>
    <source>
        <strain evidence="2">AS29M-1</strain>
    </source>
</reference>
<dbReference type="Proteomes" id="UP000683507">
    <property type="component" value="Chromosome"/>
</dbReference>